<keyword evidence="1" id="KW-0472">Membrane</keyword>
<keyword evidence="1" id="KW-0812">Transmembrane</keyword>
<feature type="transmembrane region" description="Helical" evidence="1">
    <location>
        <begin position="129"/>
        <end position="153"/>
    </location>
</feature>
<dbReference type="RefSeq" id="WP_023018621.1">
    <property type="nucleotide sequence ID" value="NZ_JASNUQ010000002.1"/>
</dbReference>
<keyword evidence="1" id="KW-1133">Transmembrane helix</keyword>
<sequence length="234" mass="24625">MRSPLFFAPTAPFAYGSLLLTLVVMVLGRLRHIDGHLLLFAAFFSLTAIFTVSARSSIPALKYNVTARRWWSSALLAVVAVASIFSLAVIAVTIFGPLGSFYLYFSGVTSFFTVLEDGGIPAMSAADKLPLVVGLFATFASIFSAAGGLGLALGVASKVGATAKICLAGGAAAVLMLAFLYLAEQAHLALNSASPAMVIFYLTLTLLVIGVTTFGVHQYRTELRGEAIARTYGR</sequence>
<name>A0ABT7FTV7_9CORY</name>
<proteinExistence type="predicted"/>
<dbReference type="Proteomes" id="UP001239759">
    <property type="component" value="Unassembled WGS sequence"/>
</dbReference>
<evidence type="ECO:0000256" key="1">
    <source>
        <dbReference type="SAM" id="Phobius"/>
    </source>
</evidence>
<reference evidence="2 3" key="1">
    <citation type="submission" date="2023-05" db="EMBL/GenBank/DDBJ databases">
        <title>Metabolic capabilities are highly conserved among human nasal-associated Corynebacterium species in pangenomic analyses.</title>
        <authorList>
            <person name="Tran T.H."/>
            <person name="Roberts A.Q."/>
            <person name="Escapa I.F."/>
            <person name="Gao W."/>
            <person name="Conlan S."/>
            <person name="Kong H."/>
            <person name="Segre J.A."/>
            <person name="Kelly M.S."/>
            <person name="Lemon K.P."/>
        </authorList>
    </citation>
    <scope>NUCLEOTIDE SEQUENCE [LARGE SCALE GENOMIC DNA]</scope>
    <source>
        <strain evidence="2 3">KPL3772</strain>
    </source>
</reference>
<evidence type="ECO:0000313" key="2">
    <source>
        <dbReference type="EMBL" id="MDK4289412.1"/>
    </source>
</evidence>
<feature type="transmembrane region" description="Helical" evidence="1">
    <location>
        <begin position="37"/>
        <end position="58"/>
    </location>
</feature>
<dbReference type="EMBL" id="JASNUQ010000002">
    <property type="protein sequence ID" value="MDK4289412.1"/>
    <property type="molecule type" value="Genomic_DNA"/>
</dbReference>
<keyword evidence="3" id="KW-1185">Reference proteome</keyword>
<gene>
    <name evidence="2" type="ORF">QPX23_01480</name>
</gene>
<feature type="transmembrane region" description="Helical" evidence="1">
    <location>
        <begin position="195"/>
        <end position="216"/>
    </location>
</feature>
<feature type="transmembrane region" description="Helical" evidence="1">
    <location>
        <begin position="165"/>
        <end position="183"/>
    </location>
</feature>
<evidence type="ECO:0000313" key="3">
    <source>
        <dbReference type="Proteomes" id="UP001239759"/>
    </source>
</evidence>
<accession>A0ABT7FTV7</accession>
<feature type="transmembrane region" description="Helical" evidence="1">
    <location>
        <begin position="70"/>
        <end position="95"/>
    </location>
</feature>
<comment type="caution">
    <text evidence="2">The sequence shown here is derived from an EMBL/GenBank/DDBJ whole genome shotgun (WGS) entry which is preliminary data.</text>
</comment>
<feature type="transmembrane region" description="Helical" evidence="1">
    <location>
        <begin position="12"/>
        <end position="30"/>
    </location>
</feature>
<protein>
    <submittedName>
        <fullName evidence="2">Uncharacterized protein</fullName>
    </submittedName>
</protein>
<organism evidence="2 3">
    <name type="scientific">Corynebacterium pseudodiphtheriticum</name>
    <dbReference type="NCBI Taxonomy" id="37637"/>
    <lineage>
        <taxon>Bacteria</taxon>
        <taxon>Bacillati</taxon>
        <taxon>Actinomycetota</taxon>
        <taxon>Actinomycetes</taxon>
        <taxon>Mycobacteriales</taxon>
        <taxon>Corynebacteriaceae</taxon>
        <taxon>Corynebacterium</taxon>
    </lineage>
</organism>